<sequence length="1689" mass="189044">MYRMHYIVVYRVSDAISITIDRRRLSAQEMTTAILETTKIEHTNFAMESSLFETSISTAAHSYAQDIVLSERQLIYLSEQLHVQLEQVAQTVEISTICKEEKLVTEYHTIFQAKERVEADTKLKLAAEKLPYEQESLVSELRCEEELEWVSVDIKEQSLLEEHLPEKMVQVPVRSAAVATVEEKITEKVEKTTVEFFLSHVSTKDLVEVISSTGEIPSERLSTKAEEIVTITNLRQLEEIEGTNQAVAELVTTEVARTTETTLFGMTKDLESEICAIELLKSKLESTISSVPFAKLDEKPTFGESASVNIEVLMPSPETKKLITFAEMPFEMVSSTIPKLQQKTLDVLGYHESEFAICDVLINEISYEKCEFKLATGYEAGTVGVEFEMVLTGSCEVELMTIKKQYDAFSLASKEAMFTVEEMPVDVTISIEGIQHECAHKTVTIWGEDLLRVINVENIVVERENTELSIGQGVPVTSYSWKAISTDFFLHEKEVSMMIEISIPCQEQESATVLVSKEIAPMEIHFGMSSEANSAMLKLQTPNLETMSWKFYTTISTTSSSLEKSMVGGTTVLDISAAELLKIRPLHISDAYVKNQLAKEAMDTVTGQLSTIPTQEARCCISQVSYEIFISEETASADIWIKETTPKIAFMKIEIISSTLENRQKSFDLSRSESSFTSQCRLIHSGSEHVEESFLFGQETAVSTLSFMKQESHMSLNVALEIQESHQVESKIPESTKRESRKVEIPVEIPLEEVFNQVEVVQKDENLFVETVEVIQTVKKIIHSTEICTIKVEFSNSPEIEHVGVFLAAEVTSFSQCVKSADLSIIVECSIPTCELFVDVSIHEVPYNRANFFTITSQVSMAAEQHVLLIEHATSKVKTCMQMTEEEIHTEELESTIECLKQEETSFIDITVTELVHSIAEVKEKKLDLTFTQKPMEERVESSRTVDVQCVFDQQELYIEALLSAFPVDHAACRIAILRENRPVQIECDKTSLKEVVNISLQVANQDKAMVLIIDHVTGVDVAYTKQTEDLLIGCTISEKPHHIVSDTFAESVITSTKFVKFGEIQRVDLQLIESELDQTTSSISGTINATSDIECVKPREDLLIECDISEIEFDQADIVILKAEGVTTEAECAKPEQDLQIDALWAKFSLDQVKFLLSAGQETVTEDECFHLAEELEIECNISEVPYSAAILTIKNAESIISQIGIVKSGEFRELRSVFPSSLRVEEELAIVESQDVSTEIECVSIIEELMIGCSVSETQYSHVNTTVIEAKNASSQSEIAKREESGLTESRLPTVVIEHMALIIGQSKETSTEIQCTSLEHELIIECALLELQCDHVKVTVSTTETDASQLQYIKSEDVGQIESLLPTVTLEQYHAMILEDQEISSDVECASLLEELDVECTLSEIQSGQAQITISKAFKIEDVKLEERSRSDQFLSAILVDQATLIGGQEIHSEMACYSKPENLIIECELFEILHSHIETAVTASQAEVEISCKIDCTKPHEDWTIDCVISQIPLNNFELSLLKPTKEEVSSIQASFVESCDEKCVISYETFTQEKISIVVPCGLLQIDVFCSLPEETLFIDASLIVISNEICKFDQFVDEIFYRDKLTRSAEKINSTVNVKESTKGKAKLSINDLVQEVGFVEREQSSTVETTLLYEVMEVSLVSSSVKLAAGPSMCLREYDLTS</sequence>
<keyword evidence="1" id="KW-1185">Reference proteome</keyword>
<dbReference type="WBParaSite" id="nRc.2.0.1.t48138-RA">
    <property type="protein sequence ID" value="nRc.2.0.1.t48138-RA"/>
    <property type="gene ID" value="nRc.2.0.1.g48138"/>
</dbReference>
<name>A0A915LCS1_ROMCU</name>
<evidence type="ECO:0000313" key="1">
    <source>
        <dbReference type="Proteomes" id="UP000887565"/>
    </source>
</evidence>
<reference evidence="2" key="1">
    <citation type="submission" date="2022-11" db="UniProtKB">
        <authorList>
            <consortium name="WormBaseParasite"/>
        </authorList>
    </citation>
    <scope>IDENTIFICATION</scope>
</reference>
<evidence type="ECO:0000313" key="2">
    <source>
        <dbReference type="WBParaSite" id="nRc.2.0.1.t48138-RA"/>
    </source>
</evidence>
<dbReference type="Proteomes" id="UP000887565">
    <property type="component" value="Unplaced"/>
</dbReference>
<protein>
    <submittedName>
        <fullName evidence="2">Uncharacterized protein</fullName>
    </submittedName>
</protein>
<organism evidence="1 2">
    <name type="scientific">Romanomermis culicivorax</name>
    <name type="common">Nematode worm</name>
    <dbReference type="NCBI Taxonomy" id="13658"/>
    <lineage>
        <taxon>Eukaryota</taxon>
        <taxon>Metazoa</taxon>
        <taxon>Ecdysozoa</taxon>
        <taxon>Nematoda</taxon>
        <taxon>Enoplea</taxon>
        <taxon>Dorylaimia</taxon>
        <taxon>Mermithida</taxon>
        <taxon>Mermithoidea</taxon>
        <taxon>Mermithidae</taxon>
        <taxon>Romanomermis</taxon>
    </lineage>
</organism>
<proteinExistence type="predicted"/>
<accession>A0A915LCS1</accession>